<evidence type="ECO:0000256" key="1">
    <source>
        <dbReference type="SAM" id="MobiDB-lite"/>
    </source>
</evidence>
<comment type="caution">
    <text evidence="3">The sequence shown here is derived from an EMBL/GenBank/DDBJ whole genome shotgun (WGS) entry which is preliminary data.</text>
</comment>
<feature type="chain" id="PRO_5026307319" description="DUF2946 domain-containing protein" evidence="2">
    <location>
        <begin position="35"/>
        <end position="192"/>
    </location>
</feature>
<accession>A0A6I4U422</accession>
<organism evidence="3 4">
    <name type="scientific">Alteriqipengyuania halimionae</name>
    <dbReference type="NCBI Taxonomy" id="1926630"/>
    <lineage>
        <taxon>Bacteria</taxon>
        <taxon>Pseudomonadati</taxon>
        <taxon>Pseudomonadota</taxon>
        <taxon>Alphaproteobacteria</taxon>
        <taxon>Sphingomonadales</taxon>
        <taxon>Erythrobacteraceae</taxon>
        <taxon>Alteriqipengyuania</taxon>
    </lineage>
</organism>
<feature type="compositionally biased region" description="Basic and acidic residues" evidence="1">
    <location>
        <begin position="120"/>
        <end position="129"/>
    </location>
</feature>
<reference evidence="3 4" key="1">
    <citation type="submission" date="2019-12" db="EMBL/GenBank/DDBJ databases">
        <title>Genomic-based taxomic classification of the family Erythrobacteraceae.</title>
        <authorList>
            <person name="Xu L."/>
        </authorList>
    </citation>
    <scope>NUCLEOTIDE SEQUENCE [LARGE SCALE GENOMIC DNA]</scope>
    <source>
        <strain evidence="3 4">LMG 29519</strain>
    </source>
</reference>
<dbReference type="RefSeq" id="WP_199799705.1">
    <property type="nucleotide sequence ID" value="NZ_WTYR01000001.1"/>
</dbReference>
<keyword evidence="4" id="KW-1185">Reference proteome</keyword>
<feature type="region of interest" description="Disordered" evidence="1">
    <location>
        <begin position="109"/>
        <end position="131"/>
    </location>
</feature>
<protein>
    <recommendedName>
        <fullName evidence="5">DUF2946 domain-containing protein</fullName>
    </recommendedName>
</protein>
<evidence type="ECO:0008006" key="5">
    <source>
        <dbReference type="Google" id="ProtNLM"/>
    </source>
</evidence>
<evidence type="ECO:0000256" key="2">
    <source>
        <dbReference type="SAM" id="SignalP"/>
    </source>
</evidence>
<sequence>MFFRRSSSQRFFAIAALVAMLQLAIPHGWMVAAAANGTPTLVPCPTVSPDLAALATGSPSAHDHTPDPHAAHGEMHAMPSHDAGMAMAHGDHGPMAHAMAHGDPMPMDHAMAAEDSPDAQDAHGDHDPESGLAKAMCDLAALAAPATLPAPPLLDLPLPASPEIVLTPIRTVFPGRGLAAPPPPSTGPPTLS</sequence>
<gene>
    <name evidence="3" type="ORF">GRI68_03355</name>
</gene>
<dbReference type="EMBL" id="WTYR01000001">
    <property type="protein sequence ID" value="MXP09212.1"/>
    <property type="molecule type" value="Genomic_DNA"/>
</dbReference>
<feature type="signal peptide" evidence="2">
    <location>
        <begin position="1"/>
        <end position="34"/>
    </location>
</feature>
<evidence type="ECO:0000313" key="3">
    <source>
        <dbReference type="EMBL" id="MXP09212.1"/>
    </source>
</evidence>
<dbReference type="AlphaFoldDB" id="A0A6I4U422"/>
<name>A0A6I4U422_9SPHN</name>
<keyword evidence="2" id="KW-0732">Signal</keyword>
<dbReference type="Proteomes" id="UP000429229">
    <property type="component" value="Unassembled WGS sequence"/>
</dbReference>
<evidence type="ECO:0000313" key="4">
    <source>
        <dbReference type="Proteomes" id="UP000429229"/>
    </source>
</evidence>
<proteinExistence type="predicted"/>